<gene>
    <name evidence="4" type="ORF">JQ615_01565</name>
</gene>
<protein>
    <submittedName>
        <fullName evidence="4">FAD-binding oxidoreductase</fullName>
    </submittedName>
</protein>
<sequence>MKANDVDILVIGAGIVGIATAYYLAVQHKRSRLLIVDECQPMALTSAQSGENYRNWWPHPTMADFTNHSTDLMEDIARRSDNRIHMTRRGYFLATREERPEELLQQLFAGYGDQAAAQIRLHEGITSDYVPPLSADWQAAPDGVDVLLCRDLIQKCYPAFDKEVATGLHIRRAGDISGQQLGQYMLETMRLSGAQFQQARVLGIAKAERFDVDVLADGTRQTIKADIIVNAAGPFAAQVAVMHGEELPIVNVLQQKIAFADRNRAVDRRMPFTIDLDGQTLAWSDDEREALAAAPEFAQLLAPMPGSIHCRPDGGDHGEWIKLGWAFNAETTTEPVREPELNPYFPEVVLRAASRLQPALARYLGALPRDRVHYGGYYPMTKENWPLLGAARTPGVFLATALSGYGTMGACAAGDLCARAVVGAPVPAFARSLSLARYEDKALMDGLQATASRGLL</sequence>
<organism evidence="4 5">
    <name type="scientific">Bradyrhizobium jicamae</name>
    <dbReference type="NCBI Taxonomy" id="280332"/>
    <lineage>
        <taxon>Bacteria</taxon>
        <taxon>Pseudomonadati</taxon>
        <taxon>Pseudomonadota</taxon>
        <taxon>Alphaproteobacteria</taxon>
        <taxon>Hyphomicrobiales</taxon>
        <taxon>Nitrobacteraceae</taxon>
        <taxon>Bradyrhizobium</taxon>
    </lineage>
</organism>
<dbReference type="InterPro" id="IPR006076">
    <property type="entry name" value="FAD-dep_OxRdtase"/>
</dbReference>
<dbReference type="PANTHER" id="PTHR13847:SF287">
    <property type="entry name" value="FAD-DEPENDENT OXIDOREDUCTASE DOMAIN-CONTAINING PROTEIN 1"/>
    <property type="match status" value="1"/>
</dbReference>
<dbReference type="Proteomes" id="UP001315278">
    <property type="component" value="Unassembled WGS sequence"/>
</dbReference>
<evidence type="ECO:0000259" key="3">
    <source>
        <dbReference type="Pfam" id="PF01266"/>
    </source>
</evidence>
<evidence type="ECO:0000256" key="1">
    <source>
        <dbReference type="ARBA" id="ARBA00023002"/>
    </source>
</evidence>
<evidence type="ECO:0000256" key="2">
    <source>
        <dbReference type="SAM" id="Phobius"/>
    </source>
</evidence>
<comment type="caution">
    <text evidence="4">The sequence shown here is derived from an EMBL/GenBank/DDBJ whole genome shotgun (WGS) entry which is preliminary data.</text>
</comment>
<dbReference type="SUPFAM" id="SSF51905">
    <property type="entry name" value="FAD/NAD(P)-binding domain"/>
    <property type="match status" value="1"/>
</dbReference>
<dbReference type="Gene3D" id="3.50.50.60">
    <property type="entry name" value="FAD/NAD(P)-binding domain"/>
    <property type="match status" value="2"/>
</dbReference>
<dbReference type="PANTHER" id="PTHR13847">
    <property type="entry name" value="SARCOSINE DEHYDROGENASE-RELATED"/>
    <property type="match status" value="1"/>
</dbReference>
<evidence type="ECO:0000313" key="4">
    <source>
        <dbReference type="EMBL" id="MBR0794070.1"/>
    </source>
</evidence>
<evidence type="ECO:0000313" key="5">
    <source>
        <dbReference type="Proteomes" id="UP001315278"/>
    </source>
</evidence>
<keyword evidence="2" id="KW-0472">Membrane</keyword>
<keyword evidence="5" id="KW-1185">Reference proteome</keyword>
<feature type="transmembrane region" description="Helical" evidence="2">
    <location>
        <begin position="6"/>
        <end position="25"/>
    </location>
</feature>
<accession>A0ABS5FBB3</accession>
<feature type="domain" description="FAD dependent oxidoreductase" evidence="3">
    <location>
        <begin position="7"/>
        <end position="419"/>
    </location>
</feature>
<reference evidence="5" key="1">
    <citation type="journal article" date="2021" name="ISME J.">
        <title>Evolutionary origin and ecological implication of a unique nif island in free-living Bradyrhizobium lineages.</title>
        <authorList>
            <person name="Tao J."/>
        </authorList>
    </citation>
    <scope>NUCLEOTIDE SEQUENCE [LARGE SCALE GENOMIC DNA]</scope>
    <source>
        <strain evidence="5">SZCCT0434</strain>
    </source>
</reference>
<dbReference type="Gene3D" id="3.30.9.10">
    <property type="entry name" value="D-Amino Acid Oxidase, subunit A, domain 2"/>
    <property type="match status" value="2"/>
</dbReference>
<keyword evidence="1" id="KW-0560">Oxidoreductase</keyword>
<name>A0ABS5FBB3_9BRAD</name>
<keyword evidence="2" id="KW-0812">Transmembrane</keyword>
<dbReference type="InterPro" id="IPR036188">
    <property type="entry name" value="FAD/NAD-bd_sf"/>
</dbReference>
<dbReference type="Pfam" id="PF01266">
    <property type="entry name" value="DAO"/>
    <property type="match status" value="1"/>
</dbReference>
<proteinExistence type="predicted"/>
<keyword evidence="2" id="KW-1133">Transmembrane helix</keyword>
<dbReference type="EMBL" id="JAFCJH010000001">
    <property type="protein sequence ID" value="MBR0794070.1"/>
    <property type="molecule type" value="Genomic_DNA"/>
</dbReference>
<dbReference type="RefSeq" id="WP_212491615.1">
    <property type="nucleotide sequence ID" value="NZ_JAFCJH010000001.1"/>
</dbReference>